<sequence length="190" mass="22611">MNKKIKKELERVKLILKSQNIFSSEIAFTSSLFDNLLYSKKDMQAAMEEHNKLIFDVRKKFIEESQITFLDKTILINKKHFLLKDKKKKIIFNEKWNNFEKSIYKILCNKQNVIFFDYFLIIPSDFTNGELTIEILNLDSGLEKIMEMIKFKNSKISKYSETNNELTQNLKLFNKESKNTKINKKSLSKE</sequence>
<dbReference type="EMBL" id="PSZO01000003">
    <property type="protein sequence ID" value="TCG11696.1"/>
    <property type="molecule type" value="Genomic_DNA"/>
</dbReference>
<comment type="caution">
    <text evidence="2">The sequence shown here is derived from an EMBL/GenBank/DDBJ whole genome shotgun (WGS) entry which is preliminary data.</text>
</comment>
<dbReference type="RefSeq" id="WP_131598436.1">
    <property type="nucleotide sequence ID" value="NZ_CBDBYK010000001.1"/>
</dbReference>
<evidence type="ECO:0000313" key="2">
    <source>
        <dbReference type="EMBL" id="TCG11696.1"/>
    </source>
</evidence>
<name>A0A4R0XLX6_9MOLU</name>
<feature type="coiled-coil region" evidence="1">
    <location>
        <begin position="156"/>
        <end position="183"/>
    </location>
</feature>
<reference evidence="2 3" key="1">
    <citation type="submission" date="2018-02" db="EMBL/GenBank/DDBJ databases">
        <title>Mycoplasma marinum and Mycoplasma todarodis sp. nov., moderately halophilic and psychrotolerant mycoplasmas isolated from cephalopods.</title>
        <authorList>
            <person name="Viver T."/>
        </authorList>
    </citation>
    <scope>NUCLEOTIDE SEQUENCE [LARGE SCALE GENOMIC DNA]</scope>
    <source>
        <strain evidence="2 3">PE</strain>
    </source>
</reference>
<dbReference type="Proteomes" id="UP000294192">
    <property type="component" value="Unassembled WGS sequence"/>
</dbReference>
<accession>A0A4R0XLX6</accession>
<protein>
    <submittedName>
        <fullName evidence="2">Uncharacterized protein</fullName>
    </submittedName>
</protein>
<gene>
    <name evidence="2" type="ORF">C4B24_00895</name>
</gene>
<dbReference type="AlphaFoldDB" id="A0A4R0XLX6"/>
<keyword evidence="3" id="KW-1185">Reference proteome</keyword>
<evidence type="ECO:0000256" key="1">
    <source>
        <dbReference type="SAM" id="Coils"/>
    </source>
</evidence>
<proteinExistence type="predicted"/>
<keyword evidence="1" id="KW-0175">Coiled coil</keyword>
<organism evidence="2 3">
    <name type="scientific">Mycoplasma marinum</name>
    <dbReference type="NCBI Taxonomy" id="1937190"/>
    <lineage>
        <taxon>Bacteria</taxon>
        <taxon>Bacillati</taxon>
        <taxon>Mycoplasmatota</taxon>
        <taxon>Mollicutes</taxon>
        <taxon>Mycoplasmataceae</taxon>
        <taxon>Mycoplasma</taxon>
    </lineage>
</organism>
<evidence type="ECO:0000313" key="3">
    <source>
        <dbReference type="Proteomes" id="UP000294192"/>
    </source>
</evidence>